<protein>
    <submittedName>
        <fullName evidence="2">Uncharacterized protein</fullName>
    </submittedName>
</protein>
<dbReference type="EMBL" id="BMQK01000026">
    <property type="protein sequence ID" value="GGQ87386.1"/>
    <property type="molecule type" value="Genomic_DNA"/>
</dbReference>
<gene>
    <name evidence="2" type="ORF">GCM10010145_66060</name>
</gene>
<keyword evidence="3" id="KW-1185">Reference proteome</keyword>
<keyword evidence="1" id="KW-0175">Coiled coil</keyword>
<sequence length="430" mass="44871">MAVNPYPNLGWNPVPGIPSEVHALKQKVSAAATALRSCHTQLDKLIGESSYWEGDAAKAFREAIDGELPTYIKNAARSLEKAATQLGNWDGHLTSNRELAKKYDDAAAEKKSAIASAKERYAEAEKHPDLGLAGQQFPSQEEANAATARLRAAERSLNEAAAALSRANGEYDDVIAKARELQTTHSDSAEAVAKSLDDATDKLAPKEPGWLSKAVDAIWDGIKATGEFLLEHAGTIGAIAGLLALFPTPLAPVFAGIALVASAASMSKNFADPDFRAALLPWGDKFGWNMDTFSAYASFGGDALGMFPGGKALGTAGRELADGLRMADNMGVAVKNTEKATEFVREFGHVFKTSARTGADEAWAAAAASATGSVKLMGDISANGLNVAANVVSSLEAEGVLPKEGDAHNAAEFVKGGAGLYGLAGLLNLV</sequence>
<dbReference type="RefSeq" id="WP_189220561.1">
    <property type="nucleotide sequence ID" value="NZ_BMQK01000026.1"/>
</dbReference>
<feature type="coiled-coil region" evidence="1">
    <location>
        <begin position="107"/>
        <end position="170"/>
    </location>
</feature>
<name>A0A918EZV0_9ACTN</name>
<dbReference type="Gene3D" id="1.10.287.1060">
    <property type="entry name" value="ESAT-6-like"/>
    <property type="match status" value="1"/>
</dbReference>
<reference evidence="2" key="2">
    <citation type="submission" date="2020-09" db="EMBL/GenBank/DDBJ databases">
        <authorList>
            <person name="Sun Q."/>
            <person name="Ohkuma M."/>
        </authorList>
    </citation>
    <scope>NUCLEOTIDE SEQUENCE</scope>
    <source>
        <strain evidence="2">JCM 3131</strain>
    </source>
</reference>
<reference evidence="2" key="1">
    <citation type="journal article" date="2014" name="Int. J. Syst. Evol. Microbiol.">
        <title>Complete genome sequence of Corynebacterium casei LMG S-19264T (=DSM 44701T), isolated from a smear-ripened cheese.</title>
        <authorList>
            <consortium name="US DOE Joint Genome Institute (JGI-PGF)"/>
            <person name="Walter F."/>
            <person name="Albersmeier A."/>
            <person name="Kalinowski J."/>
            <person name="Ruckert C."/>
        </authorList>
    </citation>
    <scope>NUCLEOTIDE SEQUENCE</scope>
    <source>
        <strain evidence="2">JCM 3131</strain>
    </source>
</reference>
<dbReference type="Proteomes" id="UP000620156">
    <property type="component" value="Unassembled WGS sequence"/>
</dbReference>
<dbReference type="AlphaFoldDB" id="A0A918EZV0"/>
<evidence type="ECO:0000256" key="1">
    <source>
        <dbReference type="SAM" id="Coils"/>
    </source>
</evidence>
<evidence type="ECO:0000313" key="3">
    <source>
        <dbReference type="Proteomes" id="UP000620156"/>
    </source>
</evidence>
<accession>A0A918EZV0</accession>
<comment type="caution">
    <text evidence="2">The sequence shown here is derived from an EMBL/GenBank/DDBJ whole genome shotgun (WGS) entry which is preliminary data.</text>
</comment>
<organism evidence="2 3">
    <name type="scientific">Streptomyces ruber</name>
    <dbReference type="NCBI Taxonomy" id="83378"/>
    <lineage>
        <taxon>Bacteria</taxon>
        <taxon>Bacillati</taxon>
        <taxon>Actinomycetota</taxon>
        <taxon>Actinomycetes</taxon>
        <taxon>Kitasatosporales</taxon>
        <taxon>Streptomycetaceae</taxon>
        <taxon>Streptomyces</taxon>
    </lineage>
</organism>
<proteinExistence type="predicted"/>
<evidence type="ECO:0000313" key="2">
    <source>
        <dbReference type="EMBL" id="GGQ87386.1"/>
    </source>
</evidence>